<organism evidence="2 3">
    <name type="scientific">Methanothrix soehngenii</name>
    <name type="common">Methanosaeta concilii</name>
    <dbReference type="NCBI Taxonomy" id="2223"/>
    <lineage>
        <taxon>Archaea</taxon>
        <taxon>Methanobacteriati</taxon>
        <taxon>Methanobacteriota</taxon>
        <taxon>Stenosarchaea group</taxon>
        <taxon>Methanomicrobia</taxon>
        <taxon>Methanotrichales</taxon>
        <taxon>Methanotrichaceae</taxon>
        <taxon>Methanothrix</taxon>
    </lineage>
</organism>
<dbReference type="RefSeq" id="WP_273279076.1">
    <property type="nucleotide sequence ID" value="NZ_CAJYDL010000001.1"/>
</dbReference>
<reference evidence="2 3" key="1">
    <citation type="journal article" date="2020" name="Biotechnol. Biofuels">
        <title>New insights from the biogas microbiome by comprehensive genome-resolved metagenomics of nearly 1600 species originating from multiple anaerobic digesters.</title>
        <authorList>
            <person name="Campanaro S."/>
            <person name="Treu L."/>
            <person name="Rodriguez-R L.M."/>
            <person name="Kovalovszki A."/>
            <person name="Ziels R.M."/>
            <person name="Maus I."/>
            <person name="Zhu X."/>
            <person name="Kougias P.G."/>
            <person name="Basile A."/>
            <person name="Luo G."/>
            <person name="Schluter A."/>
            <person name="Konstantinidis K.T."/>
            <person name="Angelidaki I."/>
        </authorList>
    </citation>
    <scope>NUCLEOTIDE SEQUENCE [LARGE SCALE GENOMIC DNA]</scope>
    <source>
        <strain evidence="2">AS27yjCOA_157</strain>
    </source>
</reference>
<evidence type="ECO:0000313" key="2">
    <source>
        <dbReference type="EMBL" id="NLJ21737.1"/>
    </source>
</evidence>
<dbReference type="AlphaFoldDB" id="A0A7K4AFI1"/>
<gene>
    <name evidence="2" type="ORF">GX426_01310</name>
</gene>
<evidence type="ECO:0000313" key="3">
    <source>
        <dbReference type="Proteomes" id="UP000544742"/>
    </source>
</evidence>
<name>A0A7K4AFI1_METSH</name>
<sequence length="182" mass="18975">MPFETIRSNGRAQVALGFLFGVIFGFLLQKGGLTDYGVIVGQLQLTDFTVVRVMLTAILVGMIGIHIMRSAGLVRLHIKPGSIGSTVIGGLIFGAGFAILGYCPGTAAAAFGSGAIDALVGMVGIIIGAGMFARLYPVLNRSVLKWGPLPEGTIPELIGIRPIIVIAAVAVLIVAVLRWLSF</sequence>
<keyword evidence="1" id="KW-0812">Transmembrane</keyword>
<feature type="transmembrane region" description="Helical" evidence="1">
    <location>
        <begin position="108"/>
        <end position="136"/>
    </location>
</feature>
<keyword evidence="1" id="KW-0472">Membrane</keyword>
<protein>
    <submittedName>
        <fullName evidence="2">YeeE/YedE family protein</fullName>
    </submittedName>
</protein>
<dbReference type="InterPro" id="IPR007272">
    <property type="entry name" value="Sulf_transp_TsuA/YedE"/>
</dbReference>
<dbReference type="Pfam" id="PF04143">
    <property type="entry name" value="Sulf_transp"/>
    <property type="match status" value="1"/>
</dbReference>
<feature type="transmembrane region" description="Helical" evidence="1">
    <location>
        <begin position="12"/>
        <end position="29"/>
    </location>
</feature>
<accession>A0A7K4AFI1</accession>
<comment type="caution">
    <text evidence="2">The sequence shown here is derived from an EMBL/GenBank/DDBJ whole genome shotgun (WGS) entry which is preliminary data.</text>
</comment>
<proteinExistence type="predicted"/>
<feature type="transmembrane region" description="Helical" evidence="1">
    <location>
        <begin position="49"/>
        <end position="68"/>
    </location>
</feature>
<feature type="transmembrane region" description="Helical" evidence="1">
    <location>
        <begin position="80"/>
        <end position="102"/>
    </location>
</feature>
<dbReference type="Proteomes" id="UP000544742">
    <property type="component" value="Unassembled WGS sequence"/>
</dbReference>
<keyword evidence="1" id="KW-1133">Transmembrane helix</keyword>
<feature type="transmembrane region" description="Helical" evidence="1">
    <location>
        <begin position="157"/>
        <end position="180"/>
    </location>
</feature>
<dbReference type="EMBL" id="JAAYUN010000022">
    <property type="protein sequence ID" value="NLJ21737.1"/>
    <property type="molecule type" value="Genomic_DNA"/>
</dbReference>
<evidence type="ECO:0000256" key="1">
    <source>
        <dbReference type="SAM" id="Phobius"/>
    </source>
</evidence>